<gene>
    <name evidence="2" type="ORF">METZ01_LOCUS52055</name>
</gene>
<dbReference type="AlphaFoldDB" id="A0A381S7D2"/>
<evidence type="ECO:0000313" key="2">
    <source>
        <dbReference type="EMBL" id="SUZ99201.1"/>
    </source>
</evidence>
<keyword evidence="1" id="KW-0812">Transmembrane</keyword>
<evidence type="ECO:0000256" key="1">
    <source>
        <dbReference type="SAM" id="Phobius"/>
    </source>
</evidence>
<keyword evidence="1" id="KW-1133">Transmembrane helix</keyword>
<organism evidence="2">
    <name type="scientific">marine metagenome</name>
    <dbReference type="NCBI Taxonomy" id="408172"/>
    <lineage>
        <taxon>unclassified sequences</taxon>
        <taxon>metagenomes</taxon>
        <taxon>ecological metagenomes</taxon>
    </lineage>
</organism>
<feature type="transmembrane region" description="Helical" evidence="1">
    <location>
        <begin position="39"/>
        <end position="59"/>
    </location>
</feature>
<keyword evidence="1" id="KW-0472">Membrane</keyword>
<proteinExistence type="predicted"/>
<sequence>MESIATWEKLLLGVFALLALLWFLPGVRQMVKQGREAEADWPALIIPIVLVILFVFLLISIV</sequence>
<name>A0A381S7D2_9ZZZZ</name>
<dbReference type="EMBL" id="UINC01002679">
    <property type="protein sequence ID" value="SUZ99201.1"/>
    <property type="molecule type" value="Genomic_DNA"/>
</dbReference>
<accession>A0A381S7D2</accession>
<protein>
    <submittedName>
        <fullName evidence="2">Uncharacterized protein</fullName>
    </submittedName>
</protein>
<reference evidence="2" key="1">
    <citation type="submission" date="2018-05" db="EMBL/GenBank/DDBJ databases">
        <authorList>
            <person name="Lanie J.A."/>
            <person name="Ng W.-L."/>
            <person name="Kazmierczak K.M."/>
            <person name="Andrzejewski T.M."/>
            <person name="Davidsen T.M."/>
            <person name="Wayne K.J."/>
            <person name="Tettelin H."/>
            <person name="Glass J.I."/>
            <person name="Rusch D."/>
            <person name="Podicherti R."/>
            <person name="Tsui H.-C.T."/>
            <person name="Winkler M.E."/>
        </authorList>
    </citation>
    <scope>NUCLEOTIDE SEQUENCE</scope>
</reference>